<accession>A0A1Z4MVX7</accession>
<keyword evidence="1" id="KW-0472">Membrane</keyword>
<keyword evidence="3" id="KW-1185">Reference proteome</keyword>
<reference evidence="2 3" key="1">
    <citation type="submission" date="2017-06" db="EMBL/GenBank/DDBJ databases">
        <title>Genome sequencing of cyanobaciteial culture collection at National Institute for Environmental Studies (NIES).</title>
        <authorList>
            <person name="Hirose Y."/>
            <person name="Shimura Y."/>
            <person name="Fujisawa T."/>
            <person name="Nakamura Y."/>
            <person name="Kawachi M."/>
        </authorList>
    </citation>
    <scope>NUCLEOTIDE SEQUENCE [LARGE SCALE GENOMIC DNA]</scope>
    <source>
        <strain evidence="2 3">NIES-37</strain>
    </source>
</reference>
<keyword evidence="1" id="KW-0812">Transmembrane</keyword>
<keyword evidence="1" id="KW-1133">Transmembrane helix</keyword>
<proteinExistence type="predicted"/>
<evidence type="ECO:0000313" key="2">
    <source>
        <dbReference type="EMBL" id="BAY97581.1"/>
    </source>
</evidence>
<sequence>MVLPEQAPPCSHSTLVIDYVFFYWLLCMIQVISIVAYHLFLNIYLSLSRDGFLIIYAKAQNHDY</sequence>
<dbReference type="EMBL" id="AP018248">
    <property type="protein sequence ID" value="BAY97581.1"/>
    <property type="molecule type" value="Genomic_DNA"/>
</dbReference>
<evidence type="ECO:0000313" key="3">
    <source>
        <dbReference type="Proteomes" id="UP000218785"/>
    </source>
</evidence>
<dbReference type="Proteomes" id="UP000218785">
    <property type="component" value="Chromosome"/>
</dbReference>
<dbReference type="AlphaFoldDB" id="A0A1Z4MVX7"/>
<evidence type="ECO:0000256" key="1">
    <source>
        <dbReference type="SAM" id="Phobius"/>
    </source>
</evidence>
<protein>
    <submittedName>
        <fullName evidence="2">Uncharacterized protein</fullName>
    </submittedName>
</protein>
<organism evidence="2 3">
    <name type="scientific">Tolypothrix tenuis PCC 7101</name>
    <dbReference type="NCBI Taxonomy" id="231146"/>
    <lineage>
        <taxon>Bacteria</taxon>
        <taxon>Bacillati</taxon>
        <taxon>Cyanobacteriota</taxon>
        <taxon>Cyanophyceae</taxon>
        <taxon>Nostocales</taxon>
        <taxon>Tolypothrichaceae</taxon>
        <taxon>Tolypothrix</taxon>
    </lineage>
</organism>
<gene>
    <name evidence="2" type="ORF">NIES37_15230</name>
</gene>
<feature type="transmembrane region" description="Helical" evidence="1">
    <location>
        <begin position="20"/>
        <end position="40"/>
    </location>
</feature>
<name>A0A1Z4MVX7_9CYAN</name>
<dbReference type="KEGG" id="ttq:NIES37_15230"/>